<feature type="region of interest" description="Disordered" evidence="1">
    <location>
        <begin position="41"/>
        <end position="102"/>
    </location>
</feature>
<feature type="region of interest" description="Disordered" evidence="1">
    <location>
        <begin position="1"/>
        <end position="29"/>
    </location>
</feature>
<feature type="domain" description="SPOR" evidence="2">
    <location>
        <begin position="455"/>
        <end position="538"/>
    </location>
</feature>
<feature type="compositionally biased region" description="Low complexity" evidence="1">
    <location>
        <begin position="41"/>
        <end position="56"/>
    </location>
</feature>
<dbReference type="AlphaFoldDB" id="A0A5B0DXT5"/>
<dbReference type="OrthoDB" id="7338235at2"/>
<reference evidence="3 4" key="1">
    <citation type="submission" date="2019-08" db="EMBL/GenBank/DDBJ databases">
        <title>Aureimonas fodiniaquatilis sp. nov., isolated from a coal mine wastewater.</title>
        <authorList>
            <person name="Kim W."/>
        </authorList>
    </citation>
    <scope>NUCLEOTIDE SEQUENCE [LARGE SCALE GENOMIC DNA]</scope>
    <source>
        <strain evidence="3 4">CAU 1482</strain>
    </source>
</reference>
<dbReference type="InterPro" id="IPR007730">
    <property type="entry name" value="SPOR-like_dom"/>
</dbReference>
<dbReference type="InterPro" id="IPR036680">
    <property type="entry name" value="SPOR-like_sf"/>
</dbReference>
<sequence length="538" mass="55280">MGEPDNSALDNADGGGVDPKKGSATSAMSQLATRFISRATPQAAGAPAAKAAAARPAVEKPVENASGDLDPALWGLSGPASPRQNAPAESPSFVPASQNHHQNAPAEVMDDFDQLIASERAAMAAPQGQPAFDDYDVRFETHAQAAQAAQPEEFEPAETVAPYAPRPGRKIGGHGGDIKQGVRFISTVLGGALVCIAALLIWNGVTGGEGDSGPVVVAADTEPYKVQPQDPGGRLVPNQNKAVYQRATGNDNQPATEQEMLLSAAEEPIDINAQDEQEALPGVSLGRDVILSEDENEALSERFGNLEGSPPPTTLAPRRVRTVEVRPDGTLVPSEVVDAAQPAVPVMPVAPEAAAPAAVAPEPVDPIQAAIAEAGLATSPVSPATPLVAEQPIAPPAAEAAAEAALTETTPPAVQLPQQVSVIPSPARRSAAPAVVAAVPSTATPSPSQPPAPVSASNANFYVQLSSHPTEAQARTALRDVSLRYANILAGTTLSIHTAELDNRGTFYRVRVGTATNRDADAICTRLKSAGADCIVSR</sequence>
<name>A0A5B0DXT5_9HYPH</name>
<evidence type="ECO:0000259" key="2">
    <source>
        <dbReference type="PROSITE" id="PS51724"/>
    </source>
</evidence>
<evidence type="ECO:0000313" key="3">
    <source>
        <dbReference type="EMBL" id="KAA0970695.1"/>
    </source>
</evidence>
<dbReference type="Gene3D" id="3.30.70.1070">
    <property type="entry name" value="Sporulation related repeat"/>
    <property type="match status" value="1"/>
</dbReference>
<dbReference type="GO" id="GO:0042834">
    <property type="term" value="F:peptidoglycan binding"/>
    <property type="evidence" value="ECO:0007669"/>
    <property type="project" value="InterPro"/>
</dbReference>
<dbReference type="EMBL" id="VTWH01000002">
    <property type="protein sequence ID" value="KAA0970695.1"/>
    <property type="molecule type" value="Genomic_DNA"/>
</dbReference>
<evidence type="ECO:0000256" key="1">
    <source>
        <dbReference type="SAM" id="MobiDB-lite"/>
    </source>
</evidence>
<comment type="caution">
    <text evidence="3">The sequence shown here is derived from an EMBL/GenBank/DDBJ whole genome shotgun (WGS) entry which is preliminary data.</text>
</comment>
<keyword evidence="4" id="KW-1185">Reference proteome</keyword>
<evidence type="ECO:0000313" key="4">
    <source>
        <dbReference type="Proteomes" id="UP000324738"/>
    </source>
</evidence>
<protein>
    <submittedName>
        <fullName evidence="3">SPOR domain-containing protein</fullName>
    </submittedName>
</protein>
<accession>A0A5B0DXT5</accession>
<gene>
    <name evidence="3" type="ORF">FPY71_09410</name>
</gene>
<dbReference type="PROSITE" id="PS51724">
    <property type="entry name" value="SPOR"/>
    <property type="match status" value="1"/>
</dbReference>
<dbReference type="Pfam" id="PF05036">
    <property type="entry name" value="SPOR"/>
    <property type="match status" value="1"/>
</dbReference>
<dbReference type="SUPFAM" id="SSF110997">
    <property type="entry name" value="Sporulation related repeat"/>
    <property type="match status" value="1"/>
</dbReference>
<proteinExistence type="predicted"/>
<organism evidence="3 4">
    <name type="scientific">Aureimonas fodinaquatilis</name>
    <dbReference type="NCBI Taxonomy" id="2565783"/>
    <lineage>
        <taxon>Bacteria</taxon>
        <taxon>Pseudomonadati</taxon>
        <taxon>Pseudomonadota</taxon>
        <taxon>Alphaproteobacteria</taxon>
        <taxon>Hyphomicrobiales</taxon>
        <taxon>Aurantimonadaceae</taxon>
        <taxon>Aureimonas</taxon>
    </lineage>
</organism>
<dbReference type="Proteomes" id="UP000324738">
    <property type="component" value="Unassembled WGS sequence"/>
</dbReference>
<dbReference type="RefSeq" id="WP_149299906.1">
    <property type="nucleotide sequence ID" value="NZ_VTWH01000002.1"/>
</dbReference>